<accession>A0A0L0CLH7</accession>
<keyword evidence="1" id="KW-0812">Transmembrane</keyword>
<dbReference type="Proteomes" id="UP000037069">
    <property type="component" value="Unassembled WGS sequence"/>
</dbReference>
<keyword evidence="1" id="KW-0472">Membrane</keyword>
<organism evidence="2 3">
    <name type="scientific">Lucilia cuprina</name>
    <name type="common">Green bottle fly</name>
    <name type="synonym">Australian sheep blowfly</name>
    <dbReference type="NCBI Taxonomy" id="7375"/>
    <lineage>
        <taxon>Eukaryota</taxon>
        <taxon>Metazoa</taxon>
        <taxon>Ecdysozoa</taxon>
        <taxon>Arthropoda</taxon>
        <taxon>Hexapoda</taxon>
        <taxon>Insecta</taxon>
        <taxon>Pterygota</taxon>
        <taxon>Neoptera</taxon>
        <taxon>Endopterygota</taxon>
        <taxon>Diptera</taxon>
        <taxon>Brachycera</taxon>
        <taxon>Muscomorpha</taxon>
        <taxon>Oestroidea</taxon>
        <taxon>Calliphoridae</taxon>
        <taxon>Luciliinae</taxon>
        <taxon>Lucilia</taxon>
    </lineage>
</organism>
<protein>
    <submittedName>
        <fullName evidence="2">Uncharacterized protein</fullName>
    </submittedName>
</protein>
<evidence type="ECO:0000256" key="1">
    <source>
        <dbReference type="SAM" id="Phobius"/>
    </source>
</evidence>
<evidence type="ECO:0000313" key="3">
    <source>
        <dbReference type="Proteomes" id="UP000037069"/>
    </source>
</evidence>
<gene>
    <name evidence="2" type="ORF">FF38_06284</name>
</gene>
<keyword evidence="1" id="KW-1133">Transmembrane helix</keyword>
<name>A0A0L0CLH7_LUCCU</name>
<dbReference type="EMBL" id="JRES01000219">
    <property type="protein sequence ID" value="KNC33223.1"/>
    <property type="molecule type" value="Genomic_DNA"/>
</dbReference>
<comment type="caution">
    <text evidence="2">The sequence shown here is derived from an EMBL/GenBank/DDBJ whole genome shotgun (WGS) entry which is preliminary data.</text>
</comment>
<dbReference type="AlphaFoldDB" id="A0A0L0CLH7"/>
<proteinExistence type="predicted"/>
<sequence length="61" mass="6964">MIKNGNGFLLWHTVAYFHIITMINMNAALLYINAKATISASNSLSARFEKWARSHSHIKKM</sequence>
<evidence type="ECO:0000313" key="2">
    <source>
        <dbReference type="EMBL" id="KNC33223.1"/>
    </source>
</evidence>
<keyword evidence="3" id="KW-1185">Reference proteome</keyword>
<dbReference type="OrthoDB" id="6625921at2759"/>
<reference evidence="2 3" key="1">
    <citation type="journal article" date="2015" name="Nat. Commun.">
        <title>Lucilia cuprina genome unlocks parasitic fly biology to underpin future interventions.</title>
        <authorList>
            <person name="Anstead C.A."/>
            <person name="Korhonen P.K."/>
            <person name="Young N.D."/>
            <person name="Hall R.S."/>
            <person name="Jex A.R."/>
            <person name="Murali S.C."/>
            <person name="Hughes D.S."/>
            <person name="Lee S.F."/>
            <person name="Perry T."/>
            <person name="Stroehlein A.J."/>
            <person name="Ansell B.R."/>
            <person name="Breugelmans B."/>
            <person name="Hofmann A."/>
            <person name="Qu J."/>
            <person name="Dugan S."/>
            <person name="Lee S.L."/>
            <person name="Chao H."/>
            <person name="Dinh H."/>
            <person name="Han Y."/>
            <person name="Doddapaneni H.V."/>
            <person name="Worley K.C."/>
            <person name="Muzny D.M."/>
            <person name="Ioannidis P."/>
            <person name="Waterhouse R.M."/>
            <person name="Zdobnov E.M."/>
            <person name="James P.J."/>
            <person name="Bagnall N.H."/>
            <person name="Kotze A.C."/>
            <person name="Gibbs R.A."/>
            <person name="Richards S."/>
            <person name="Batterham P."/>
            <person name="Gasser R.B."/>
        </authorList>
    </citation>
    <scope>NUCLEOTIDE SEQUENCE [LARGE SCALE GENOMIC DNA]</scope>
    <source>
        <strain evidence="2 3">LS</strain>
        <tissue evidence="2">Full body</tissue>
    </source>
</reference>
<feature type="transmembrane region" description="Helical" evidence="1">
    <location>
        <begin position="15"/>
        <end position="34"/>
    </location>
</feature>